<dbReference type="RefSeq" id="WP_203147875.1">
    <property type="nucleotide sequence ID" value="NZ_JAEVHL010000024.1"/>
</dbReference>
<protein>
    <submittedName>
        <fullName evidence="1">Uncharacterized protein</fullName>
    </submittedName>
</protein>
<reference evidence="1 2" key="1">
    <citation type="submission" date="2021-01" db="EMBL/GenBank/DDBJ databases">
        <title>Draft genome sequence of Micromonospora sp. strain STR1s_6.</title>
        <authorList>
            <person name="Karlyshev A."/>
            <person name="Jawad R."/>
        </authorList>
    </citation>
    <scope>NUCLEOTIDE SEQUENCE [LARGE SCALE GENOMIC DNA]</scope>
    <source>
        <strain evidence="1 2">STR1S-6</strain>
    </source>
</reference>
<accession>A0ABS1YDJ3</accession>
<dbReference type="Proteomes" id="UP000622245">
    <property type="component" value="Unassembled WGS sequence"/>
</dbReference>
<organism evidence="1 2">
    <name type="scientific">Micromonospora tarensis</name>
    <dbReference type="NCBI Taxonomy" id="2806100"/>
    <lineage>
        <taxon>Bacteria</taxon>
        <taxon>Bacillati</taxon>
        <taxon>Actinomycetota</taxon>
        <taxon>Actinomycetes</taxon>
        <taxon>Micromonosporales</taxon>
        <taxon>Micromonosporaceae</taxon>
        <taxon>Micromonospora</taxon>
    </lineage>
</organism>
<sequence length="118" mass="13460">MADVRTTLQFLIMVDGPLTAAELLDLIRSRLPDAVPYRRDSVDVCGNLLEINPNEDADRRLAATDEDDYLYFRWRVELTPMDDTIDERHQIGLARELLRAIEGPQARATVCAAFEDRV</sequence>
<evidence type="ECO:0000313" key="2">
    <source>
        <dbReference type="Proteomes" id="UP000622245"/>
    </source>
</evidence>
<comment type="caution">
    <text evidence="1">The sequence shown here is derived from an EMBL/GenBank/DDBJ whole genome shotgun (WGS) entry which is preliminary data.</text>
</comment>
<proteinExistence type="predicted"/>
<dbReference type="EMBL" id="JAEVHL010000024">
    <property type="protein sequence ID" value="MBM0275480.1"/>
    <property type="molecule type" value="Genomic_DNA"/>
</dbReference>
<keyword evidence="2" id="KW-1185">Reference proteome</keyword>
<evidence type="ECO:0000313" key="1">
    <source>
        <dbReference type="EMBL" id="MBM0275480.1"/>
    </source>
</evidence>
<gene>
    <name evidence="1" type="ORF">JM949_08450</name>
</gene>
<name>A0ABS1YDJ3_9ACTN</name>